<feature type="domain" description="SnoaL-like" evidence="1">
    <location>
        <begin position="9"/>
        <end position="109"/>
    </location>
</feature>
<name>A0A2M9ZS22_9LEPT</name>
<evidence type="ECO:0000259" key="1">
    <source>
        <dbReference type="Pfam" id="PF12680"/>
    </source>
</evidence>
<dbReference type="Gene3D" id="3.10.450.50">
    <property type="match status" value="1"/>
</dbReference>
<dbReference type="InterPro" id="IPR037401">
    <property type="entry name" value="SnoaL-like"/>
</dbReference>
<evidence type="ECO:0000313" key="4">
    <source>
        <dbReference type="Proteomes" id="UP000231962"/>
    </source>
</evidence>
<keyword evidence="4" id="KW-1185">Reference proteome</keyword>
<dbReference type="AlphaFoldDB" id="A0A2M9ZS22"/>
<sequence length="160" mass="18486">MHPNETILRNLYKDFSSRNASGMASAYSKETHFSDPVFPNLINAEVTSMWAMLMERMNPEAQIELKEIKAEEKKGSAVWEATYQFSKTGRTVKNRIRSEFEFQNGKIVNQKDRFPLWKWTRMALGLPGVLLGWTPMIQGKVRSEAAKNLQHYMKKKGISK</sequence>
<dbReference type="OrthoDB" id="391735at2"/>
<dbReference type="Pfam" id="PF12680">
    <property type="entry name" value="SnoaL_2"/>
    <property type="match status" value="1"/>
</dbReference>
<proteinExistence type="predicted"/>
<dbReference type="InterPro" id="IPR032710">
    <property type="entry name" value="NTF2-like_dom_sf"/>
</dbReference>
<comment type="caution">
    <text evidence="3">The sequence shown here is derived from an EMBL/GenBank/DDBJ whole genome shotgun (WGS) entry which is preliminary data.</text>
</comment>
<dbReference type="EMBL" id="NPDY01000001">
    <property type="protein sequence ID" value="PJZ71190.1"/>
    <property type="molecule type" value="Genomic_DNA"/>
</dbReference>
<dbReference type="RefSeq" id="WP_100712132.1">
    <property type="nucleotide sequence ID" value="NZ_NPDY01000001.1"/>
</dbReference>
<protein>
    <submittedName>
        <fullName evidence="3">Polyketide cyclase</fullName>
    </submittedName>
</protein>
<dbReference type="Proteomes" id="UP000231990">
    <property type="component" value="Unassembled WGS sequence"/>
</dbReference>
<gene>
    <name evidence="2" type="ORF">CH360_01365</name>
    <name evidence="3" type="ORF">CH373_01365</name>
</gene>
<evidence type="ECO:0000313" key="5">
    <source>
        <dbReference type="Proteomes" id="UP000231990"/>
    </source>
</evidence>
<organism evidence="3 5">
    <name type="scientific">Leptospira perolatii</name>
    <dbReference type="NCBI Taxonomy" id="2023191"/>
    <lineage>
        <taxon>Bacteria</taxon>
        <taxon>Pseudomonadati</taxon>
        <taxon>Spirochaetota</taxon>
        <taxon>Spirochaetia</taxon>
        <taxon>Leptospirales</taxon>
        <taxon>Leptospiraceae</taxon>
        <taxon>Leptospira</taxon>
    </lineage>
</organism>
<reference evidence="4 5" key="1">
    <citation type="submission" date="2017-07" db="EMBL/GenBank/DDBJ databases">
        <title>Leptospira spp. isolated from tropical soils.</title>
        <authorList>
            <person name="Thibeaux R."/>
            <person name="Iraola G."/>
            <person name="Ferres I."/>
            <person name="Bierque E."/>
            <person name="Girault D."/>
            <person name="Soupe-Gilbert M.-E."/>
            <person name="Picardeau M."/>
            <person name="Goarant C."/>
        </authorList>
    </citation>
    <scope>NUCLEOTIDE SEQUENCE [LARGE SCALE GENOMIC DNA]</scope>
    <source>
        <strain evidence="3 5">FH1-B-B1</strain>
        <strain evidence="2 4">FH1-B-C1</strain>
    </source>
</reference>
<dbReference type="SUPFAM" id="SSF54427">
    <property type="entry name" value="NTF2-like"/>
    <property type="match status" value="1"/>
</dbReference>
<evidence type="ECO:0000313" key="3">
    <source>
        <dbReference type="EMBL" id="PJZ74723.1"/>
    </source>
</evidence>
<dbReference type="EMBL" id="NPDZ01000001">
    <property type="protein sequence ID" value="PJZ74723.1"/>
    <property type="molecule type" value="Genomic_DNA"/>
</dbReference>
<evidence type="ECO:0000313" key="2">
    <source>
        <dbReference type="EMBL" id="PJZ71190.1"/>
    </source>
</evidence>
<dbReference type="Proteomes" id="UP000231962">
    <property type="component" value="Unassembled WGS sequence"/>
</dbReference>
<accession>A0A2M9ZS22</accession>